<accession>A0A927FC98</accession>
<keyword evidence="3" id="KW-0731">Sigma factor</keyword>
<dbReference type="AlphaFoldDB" id="A0A927FC98"/>
<evidence type="ECO:0000256" key="2">
    <source>
        <dbReference type="ARBA" id="ARBA00023015"/>
    </source>
</evidence>
<dbReference type="Proteomes" id="UP000622317">
    <property type="component" value="Unassembled WGS sequence"/>
</dbReference>
<keyword evidence="8" id="KW-1185">Reference proteome</keyword>
<proteinExistence type="inferred from homology"/>
<reference evidence="7" key="1">
    <citation type="submission" date="2020-09" db="EMBL/GenBank/DDBJ databases">
        <title>Pelagicoccus enzymogenes sp. nov. with an EPS production, isolated from marine sediment.</title>
        <authorList>
            <person name="Feng X."/>
        </authorList>
    </citation>
    <scope>NUCLEOTIDE SEQUENCE</scope>
    <source>
        <strain evidence="7">NFK12</strain>
    </source>
</reference>
<dbReference type="Pfam" id="PF04542">
    <property type="entry name" value="Sigma70_r2"/>
    <property type="match status" value="1"/>
</dbReference>
<dbReference type="InterPro" id="IPR036388">
    <property type="entry name" value="WH-like_DNA-bd_sf"/>
</dbReference>
<dbReference type="InterPro" id="IPR007627">
    <property type="entry name" value="RNA_pol_sigma70_r2"/>
</dbReference>
<organism evidence="7 8">
    <name type="scientific">Pelagicoccus enzymogenes</name>
    <dbReference type="NCBI Taxonomy" id="2773457"/>
    <lineage>
        <taxon>Bacteria</taxon>
        <taxon>Pseudomonadati</taxon>
        <taxon>Verrucomicrobiota</taxon>
        <taxon>Opitutia</taxon>
        <taxon>Puniceicoccales</taxon>
        <taxon>Pelagicoccaceae</taxon>
        <taxon>Pelagicoccus</taxon>
    </lineage>
</organism>
<dbReference type="GO" id="GO:0006352">
    <property type="term" value="P:DNA-templated transcription initiation"/>
    <property type="evidence" value="ECO:0007669"/>
    <property type="project" value="InterPro"/>
</dbReference>
<dbReference type="GO" id="GO:0016987">
    <property type="term" value="F:sigma factor activity"/>
    <property type="evidence" value="ECO:0007669"/>
    <property type="project" value="UniProtKB-KW"/>
</dbReference>
<dbReference type="PANTHER" id="PTHR43133:SF66">
    <property type="entry name" value="ECF RNA POLYMERASE SIGMA FACTOR SIGK"/>
    <property type="match status" value="1"/>
</dbReference>
<protein>
    <submittedName>
        <fullName evidence="7">Sigma-70 family RNA polymerase sigma factor</fullName>
    </submittedName>
</protein>
<evidence type="ECO:0000256" key="1">
    <source>
        <dbReference type="ARBA" id="ARBA00010641"/>
    </source>
</evidence>
<evidence type="ECO:0000256" key="4">
    <source>
        <dbReference type="ARBA" id="ARBA00023163"/>
    </source>
</evidence>
<evidence type="ECO:0000256" key="3">
    <source>
        <dbReference type="ARBA" id="ARBA00023082"/>
    </source>
</evidence>
<dbReference type="RefSeq" id="WP_191619564.1">
    <property type="nucleotide sequence ID" value="NZ_JACYFG010000061.1"/>
</dbReference>
<dbReference type="InterPro" id="IPR013325">
    <property type="entry name" value="RNA_pol_sigma_r2"/>
</dbReference>
<keyword evidence="2" id="KW-0805">Transcription regulation</keyword>
<dbReference type="InterPro" id="IPR013324">
    <property type="entry name" value="RNA_pol_sigma_r3/r4-like"/>
</dbReference>
<evidence type="ECO:0000259" key="5">
    <source>
        <dbReference type="Pfam" id="PF04542"/>
    </source>
</evidence>
<feature type="domain" description="RNA polymerase sigma factor 70 region 4 type 2" evidence="6">
    <location>
        <begin position="140"/>
        <end position="189"/>
    </location>
</feature>
<dbReference type="Gene3D" id="1.10.1740.10">
    <property type="match status" value="1"/>
</dbReference>
<dbReference type="SUPFAM" id="SSF88946">
    <property type="entry name" value="Sigma2 domain of RNA polymerase sigma factors"/>
    <property type="match status" value="1"/>
</dbReference>
<comment type="similarity">
    <text evidence="1">Belongs to the sigma-70 factor family. ECF subfamily.</text>
</comment>
<sequence>MVRLFEKYDSETNADSDPDPDELLIRMGNEDESAFESFYYSFRGIGMTFILEIVNDHGKAEEIFNDAMLKLYSYSSSFDTRNGAALALFKVIAKRTAIDRIRRKNFICFTDDPYCFGSAKPLYDSDRSPDSEVELASNLEELRGAIEQLSPTLKRPIKMFCETGMSYPQIAAKLQLPLASVKTSMRRGIIALRALTANESRPHRRANYGSTVTMTRA</sequence>
<dbReference type="SUPFAM" id="SSF88659">
    <property type="entry name" value="Sigma3 and sigma4 domains of RNA polymerase sigma factors"/>
    <property type="match status" value="1"/>
</dbReference>
<dbReference type="NCBIfam" id="TIGR02937">
    <property type="entry name" value="sigma70-ECF"/>
    <property type="match status" value="1"/>
</dbReference>
<dbReference type="Gene3D" id="1.10.10.10">
    <property type="entry name" value="Winged helix-like DNA-binding domain superfamily/Winged helix DNA-binding domain"/>
    <property type="match status" value="1"/>
</dbReference>
<dbReference type="EMBL" id="JACYFG010000061">
    <property type="protein sequence ID" value="MBD5782483.1"/>
    <property type="molecule type" value="Genomic_DNA"/>
</dbReference>
<dbReference type="InterPro" id="IPR039425">
    <property type="entry name" value="RNA_pol_sigma-70-like"/>
</dbReference>
<comment type="caution">
    <text evidence="7">The sequence shown here is derived from an EMBL/GenBank/DDBJ whole genome shotgun (WGS) entry which is preliminary data.</text>
</comment>
<dbReference type="InterPro" id="IPR014284">
    <property type="entry name" value="RNA_pol_sigma-70_dom"/>
</dbReference>
<keyword evidence="4" id="KW-0804">Transcription</keyword>
<feature type="domain" description="RNA polymerase sigma-70 region 2" evidence="5">
    <location>
        <begin position="50"/>
        <end position="105"/>
    </location>
</feature>
<evidence type="ECO:0000313" key="7">
    <source>
        <dbReference type="EMBL" id="MBD5782483.1"/>
    </source>
</evidence>
<evidence type="ECO:0000313" key="8">
    <source>
        <dbReference type="Proteomes" id="UP000622317"/>
    </source>
</evidence>
<evidence type="ECO:0000259" key="6">
    <source>
        <dbReference type="Pfam" id="PF08281"/>
    </source>
</evidence>
<dbReference type="Pfam" id="PF08281">
    <property type="entry name" value="Sigma70_r4_2"/>
    <property type="match status" value="1"/>
</dbReference>
<dbReference type="PANTHER" id="PTHR43133">
    <property type="entry name" value="RNA POLYMERASE ECF-TYPE SIGMA FACTO"/>
    <property type="match status" value="1"/>
</dbReference>
<dbReference type="InterPro" id="IPR013249">
    <property type="entry name" value="RNA_pol_sigma70_r4_t2"/>
</dbReference>
<name>A0A927FC98_9BACT</name>
<gene>
    <name evidence="7" type="ORF">IEN85_23495</name>
</gene>
<dbReference type="GO" id="GO:0003677">
    <property type="term" value="F:DNA binding"/>
    <property type="evidence" value="ECO:0007669"/>
    <property type="project" value="InterPro"/>
</dbReference>